<comment type="caution">
    <text evidence="2">The sequence shown here is derived from an EMBL/GenBank/DDBJ whole genome shotgun (WGS) entry which is preliminary data.</text>
</comment>
<name>A0ABS8ADR8_9BACT</name>
<sequence>MKHAPICAALAAAARLAARPVVLAGLLALAATSPAHAQQSPTVALTSPDAESLRVRIASPAPLPGRVQVISLSSGQVLFDEAYAAPVYQHRFCFRNLPTGRYALLLNAAGTQYRYTLHMAAGAAGLALTVRTLKARGPQLLLAAAR</sequence>
<reference evidence="2" key="1">
    <citation type="submission" date="2021-10" db="EMBL/GenBank/DDBJ databases">
        <authorList>
            <person name="Dean J.D."/>
            <person name="Kim M.K."/>
            <person name="Newey C.N."/>
            <person name="Stoker T.S."/>
            <person name="Thompson D.W."/>
            <person name="Grose J.H."/>
        </authorList>
    </citation>
    <scope>NUCLEOTIDE SEQUENCE</scope>
    <source>
        <strain evidence="2">BT635</strain>
    </source>
</reference>
<keyword evidence="3" id="KW-1185">Reference proteome</keyword>
<dbReference type="Proteomes" id="UP001165297">
    <property type="component" value="Unassembled WGS sequence"/>
</dbReference>
<feature type="signal peptide" evidence="1">
    <location>
        <begin position="1"/>
        <end position="37"/>
    </location>
</feature>
<feature type="chain" id="PRO_5046072801" description="DUF4397 domain-containing protein" evidence="1">
    <location>
        <begin position="38"/>
        <end position="146"/>
    </location>
</feature>
<protein>
    <recommendedName>
        <fullName evidence="4">DUF4397 domain-containing protein</fullName>
    </recommendedName>
</protein>
<proteinExistence type="predicted"/>
<keyword evidence="1" id="KW-0732">Signal</keyword>
<dbReference type="EMBL" id="JAJADQ010000006">
    <property type="protein sequence ID" value="MCB2378555.1"/>
    <property type="molecule type" value="Genomic_DNA"/>
</dbReference>
<accession>A0ABS8ADR8</accession>
<gene>
    <name evidence="2" type="ORF">LGH70_13225</name>
</gene>
<dbReference type="RefSeq" id="WP_226186368.1">
    <property type="nucleotide sequence ID" value="NZ_JAJADQ010000006.1"/>
</dbReference>
<organism evidence="2 3">
    <name type="scientific">Hymenobacter nitidus</name>
    <dbReference type="NCBI Taxonomy" id="2880929"/>
    <lineage>
        <taxon>Bacteria</taxon>
        <taxon>Pseudomonadati</taxon>
        <taxon>Bacteroidota</taxon>
        <taxon>Cytophagia</taxon>
        <taxon>Cytophagales</taxon>
        <taxon>Hymenobacteraceae</taxon>
        <taxon>Hymenobacter</taxon>
    </lineage>
</organism>
<evidence type="ECO:0000313" key="2">
    <source>
        <dbReference type="EMBL" id="MCB2378555.1"/>
    </source>
</evidence>
<evidence type="ECO:0000256" key="1">
    <source>
        <dbReference type="SAM" id="SignalP"/>
    </source>
</evidence>
<evidence type="ECO:0000313" key="3">
    <source>
        <dbReference type="Proteomes" id="UP001165297"/>
    </source>
</evidence>
<evidence type="ECO:0008006" key="4">
    <source>
        <dbReference type="Google" id="ProtNLM"/>
    </source>
</evidence>